<protein>
    <recommendedName>
        <fullName evidence="3">FAS1 domain-containing protein</fullName>
    </recommendedName>
</protein>
<feature type="region of interest" description="Disordered" evidence="1">
    <location>
        <begin position="383"/>
        <end position="402"/>
    </location>
</feature>
<feature type="region of interest" description="Disordered" evidence="1">
    <location>
        <begin position="286"/>
        <end position="375"/>
    </location>
</feature>
<feature type="compositionally biased region" description="Polar residues" evidence="1">
    <location>
        <begin position="286"/>
        <end position="296"/>
    </location>
</feature>
<reference evidence="4" key="1">
    <citation type="submission" date="2014-11" db="EMBL/GenBank/DDBJ databases">
        <authorList>
            <person name="Otto D Thomas"/>
            <person name="Naeem Raeece"/>
        </authorList>
    </citation>
    <scope>NUCLEOTIDE SEQUENCE</scope>
</reference>
<feature type="compositionally biased region" description="Basic and acidic residues" evidence="1">
    <location>
        <begin position="244"/>
        <end position="255"/>
    </location>
</feature>
<feature type="compositionally biased region" description="Polar residues" evidence="1">
    <location>
        <begin position="554"/>
        <end position="570"/>
    </location>
</feature>
<feature type="compositionally biased region" description="Pro residues" evidence="1">
    <location>
        <begin position="589"/>
        <end position="617"/>
    </location>
</feature>
<feature type="compositionally biased region" description="Low complexity" evidence="1">
    <location>
        <begin position="767"/>
        <end position="792"/>
    </location>
</feature>
<feature type="compositionally biased region" description="Basic and acidic residues" evidence="1">
    <location>
        <begin position="507"/>
        <end position="517"/>
    </location>
</feature>
<evidence type="ECO:0000256" key="2">
    <source>
        <dbReference type="SAM" id="SignalP"/>
    </source>
</evidence>
<dbReference type="Gene3D" id="2.30.180.10">
    <property type="entry name" value="FAS1 domain"/>
    <property type="match status" value="1"/>
</dbReference>
<feature type="compositionally biased region" description="Acidic residues" evidence="1">
    <location>
        <begin position="495"/>
        <end position="506"/>
    </location>
</feature>
<organism evidence="4">
    <name type="scientific">Chromera velia CCMP2878</name>
    <dbReference type="NCBI Taxonomy" id="1169474"/>
    <lineage>
        <taxon>Eukaryota</taxon>
        <taxon>Sar</taxon>
        <taxon>Alveolata</taxon>
        <taxon>Colpodellida</taxon>
        <taxon>Chromeraceae</taxon>
        <taxon>Chromera</taxon>
    </lineage>
</organism>
<dbReference type="InterPro" id="IPR000782">
    <property type="entry name" value="FAS1_domain"/>
</dbReference>
<proteinExistence type="predicted"/>
<feature type="compositionally biased region" description="Acidic residues" evidence="1">
    <location>
        <begin position="621"/>
        <end position="633"/>
    </location>
</feature>
<dbReference type="InterPro" id="IPR036378">
    <property type="entry name" value="FAS1_dom_sf"/>
</dbReference>
<dbReference type="AlphaFoldDB" id="A0A0G4F6X4"/>
<dbReference type="PROSITE" id="PS50213">
    <property type="entry name" value="FAS1"/>
    <property type="match status" value="1"/>
</dbReference>
<gene>
    <name evidence="4" type="ORF">Cvel_15529</name>
</gene>
<feature type="compositionally biased region" description="Low complexity" evidence="1">
    <location>
        <begin position="650"/>
        <end position="672"/>
    </location>
</feature>
<accession>A0A0G4F6X4</accession>
<feature type="compositionally biased region" description="Low complexity" evidence="1">
    <location>
        <begin position="802"/>
        <end position="817"/>
    </location>
</feature>
<keyword evidence="2" id="KW-0732">Signal</keyword>
<feature type="compositionally biased region" description="Low complexity" evidence="1">
    <location>
        <begin position="221"/>
        <end position="243"/>
    </location>
</feature>
<feature type="compositionally biased region" description="Low complexity" evidence="1">
    <location>
        <begin position="726"/>
        <end position="745"/>
    </location>
</feature>
<feature type="domain" description="FAS1" evidence="3">
    <location>
        <begin position="30"/>
        <end position="176"/>
    </location>
</feature>
<evidence type="ECO:0000259" key="3">
    <source>
        <dbReference type="PROSITE" id="PS50213"/>
    </source>
</evidence>
<feature type="region of interest" description="Disordered" evidence="1">
    <location>
        <begin position="767"/>
        <end position="844"/>
    </location>
</feature>
<evidence type="ECO:0000313" key="4">
    <source>
        <dbReference type="EMBL" id="CEM08275.1"/>
    </source>
</evidence>
<feature type="chain" id="PRO_5012542746" description="FAS1 domain-containing protein" evidence="2">
    <location>
        <begin position="16"/>
        <end position="857"/>
    </location>
</feature>
<sequence>MRGLPVLFLLALASAAPDSLPGQEADGTMPRTYPVLFEGRSDTLVFEALLARLNVSESLEQSVTLAAPSDDAFARALGAALTPSNPDKATPTPVSTVLPLLKELYTEEQLRYLTGYHVLFPSEESSLSGPSPALHSEGEDLFVGGARVSAKVETEAETDGDMEAPQMTLLVVEDVLIPPGLTPISTSRVNSEGVSTVEALIALIKGASETQTALSLASAESTAPLTGQTVTALAAPSSSSSASSEEKQNSLPRSEDPFLRMQFALFKNWFLAEQSKLATEVTEATEQNMQLSTRPATSVEVQPAPTPTPTTVATVSEPAPAPVTAAEETEEEPTPTPVTVVEETQEEPAPAPVVSTPEEETQEVEPLSGADEEVELDREVQMREAETAEVEGEAEAQEEAEVEVVTEEITNERALPFSRGSLTGQRSDGVPFSPNEIRREGGDSSPSSSSPENAPASLARFDSWMESEAAQRVFTQVAEEEEQEPEAVSETPVNAEEESVVVEEEKELQPRVERIVVEENQGEEEAEPASAPAPAAFEEELLWPELEPGATVIENFSPSPSVSPQETQPALSEEEETPPPIVDVSPAVVPSPSPSPSPVSTPSPSPAPSPVSTPSPAPSVVEEEVEEAEEPEGVWEGGFLYADVGVPLRPSTNATTTNAAIPTPTPSSLDLTPETEETQTETAVAVAEASEEIEGVPHPTVTQGIPHPTATQGNPHPTAGRPIPHPAATAAVSSSPSSSATPASAQYVPVPIGGFTYSVPVSSSPTPLYSVPSYGSSSGSSGGALLSSPRGSTAVRTGGGSFSSSPSRFTYSSFPSTASNSRPFLSTSTRSSSSSSSSFRCPAGFRPICLAGRCSCF</sequence>
<feature type="compositionally biased region" description="Low complexity" evidence="1">
    <location>
        <begin position="444"/>
        <end position="459"/>
    </location>
</feature>
<feature type="region of interest" description="Disordered" evidence="1">
    <location>
        <begin position="221"/>
        <end position="255"/>
    </location>
</feature>
<dbReference type="EMBL" id="CDMZ01000169">
    <property type="protein sequence ID" value="CEM08275.1"/>
    <property type="molecule type" value="Genomic_DNA"/>
</dbReference>
<feature type="region of interest" description="Disordered" evidence="1">
    <location>
        <begin position="407"/>
        <end position="635"/>
    </location>
</feature>
<name>A0A0G4F6X4_9ALVE</name>
<feature type="compositionally biased region" description="Acidic residues" evidence="1">
    <location>
        <begin position="478"/>
        <end position="487"/>
    </location>
</feature>
<feature type="region of interest" description="Disordered" evidence="1">
    <location>
        <begin position="648"/>
        <end position="746"/>
    </location>
</feature>
<feature type="signal peptide" evidence="2">
    <location>
        <begin position="1"/>
        <end position="15"/>
    </location>
</feature>
<feature type="compositionally biased region" description="Low complexity" evidence="1">
    <location>
        <begin position="826"/>
        <end position="838"/>
    </location>
</feature>
<feature type="compositionally biased region" description="Acidic residues" evidence="1">
    <location>
        <begin position="387"/>
        <end position="402"/>
    </location>
</feature>
<evidence type="ECO:0000256" key="1">
    <source>
        <dbReference type="SAM" id="MobiDB-lite"/>
    </source>
</evidence>
<dbReference type="VEuPathDB" id="CryptoDB:Cvel_15529"/>
<feature type="compositionally biased region" description="Low complexity" evidence="1">
    <location>
        <begin position="299"/>
        <end position="326"/>
    </location>
</feature>